<dbReference type="SUPFAM" id="SSF56281">
    <property type="entry name" value="Metallo-hydrolase/oxidoreductase"/>
    <property type="match status" value="1"/>
</dbReference>
<evidence type="ECO:0000313" key="3">
    <source>
        <dbReference type="Proteomes" id="UP000578686"/>
    </source>
</evidence>
<dbReference type="PANTHER" id="PTHR42951:SF4">
    <property type="entry name" value="ACYL-COENZYME A THIOESTERASE MBLAC2"/>
    <property type="match status" value="1"/>
</dbReference>
<dbReference type="RefSeq" id="WP_167968116.1">
    <property type="nucleotide sequence ID" value="NZ_BHZG01000116.1"/>
</dbReference>
<proteinExistence type="predicted"/>
<dbReference type="InterPro" id="IPR050855">
    <property type="entry name" value="NDM-1-like"/>
</dbReference>
<dbReference type="Pfam" id="PF00753">
    <property type="entry name" value="Lactamase_B"/>
    <property type="match status" value="1"/>
</dbReference>
<dbReference type="CDD" id="cd16282">
    <property type="entry name" value="metallo-hydrolase-like_MBL-fold"/>
    <property type="match status" value="1"/>
</dbReference>
<dbReference type="Proteomes" id="UP000578686">
    <property type="component" value="Unassembled WGS sequence"/>
</dbReference>
<dbReference type="EMBL" id="JAAVJD010000016">
    <property type="protein sequence ID" value="NJQ04816.1"/>
    <property type="molecule type" value="Genomic_DNA"/>
</dbReference>
<dbReference type="SMART" id="SM00849">
    <property type="entry name" value="Lactamase_B"/>
    <property type="match status" value="1"/>
</dbReference>
<feature type="domain" description="Metallo-beta-lactamase" evidence="1">
    <location>
        <begin position="21"/>
        <end position="213"/>
    </location>
</feature>
<gene>
    <name evidence="2" type="ORF">HCN56_04270</name>
</gene>
<dbReference type="GO" id="GO:0016787">
    <property type="term" value="F:hydrolase activity"/>
    <property type="evidence" value="ECO:0007669"/>
    <property type="project" value="UniProtKB-KW"/>
</dbReference>
<dbReference type="PANTHER" id="PTHR42951">
    <property type="entry name" value="METALLO-BETA-LACTAMASE DOMAIN-CONTAINING"/>
    <property type="match status" value="1"/>
</dbReference>
<protein>
    <submittedName>
        <fullName evidence="2">MBL fold metallo-hydrolase</fullName>
    </submittedName>
</protein>
<comment type="caution">
    <text evidence="2">The sequence shown here is derived from an EMBL/GenBank/DDBJ whole genome shotgun (WGS) entry which is preliminary data.</text>
</comment>
<dbReference type="InterPro" id="IPR001279">
    <property type="entry name" value="Metallo-B-lactamas"/>
</dbReference>
<dbReference type="Gene3D" id="3.60.15.10">
    <property type="entry name" value="Ribonuclease Z/Hydroxyacylglutathione hydrolase-like"/>
    <property type="match status" value="1"/>
</dbReference>
<keyword evidence="3" id="KW-1185">Reference proteome</keyword>
<evidence type="ECO:0000259" key="1">
    <source>
        <dbReference type="SMART" id="SM00849"/>
    </source>
</evidence>
<organism evidence="2 3">
    <name type="scientific">Streptomyces lonarensis</name>
    <dbReference type="NCBI Taxonomy" id="700599"/>
    <lineage>
        <taxon>Bacteria</taxon>
        <taxon>Bacillati</taxon>
        <taxon>Actinomycetota</taxon>
        <taxon>Actinomycetes</taxon>
        <taxon>Kitasatosporales</taxon>
        <taxon>Streptomycetaceae</taxon>
        <taxon>Streptomyces</taxon>
    </lineage>
</organism>
<dbReference type="InterPro" id="IPR036866">
    <property type="entry name" value="RibonucZ/Hydroxyglut_hydro"/>
</dbReference>
<dbReference type="AlphaFoldDB" id="A0A7X6HXQ9"/>
<evidence type="ECO:0000313" key="2">
    <source>
        <dbReference type="EMBL" id="NJQ04816.1"/>
    </source>
</evidence>
<sequence length="238" mass="24094">MERSWEEPAPGVVRTRLPGWDETVGVVVGTEAALMVDAGPDTATAAALLREVAARFARPVRHLALTHLHFDHVLGASAVPAATRYAATGARGLLTPAGLAALVADATAHGAGGERARRDAAALASAGVDVEVDGALTVDLGGRSVVLAAAGPGHTGSDLVVHVPDAGLVFCGDLVEESGDPQAGPDAHPARWPAALDGLLALGGPSARYVPGHGAIVDAAFVRTQRDSLARRFGADTR</sequence>
<accession>A0A7X6HXQ9</accession>
<reference evidence="2 3" key="1">
    <citation type="submission" date="2020-03" db="EMBL/GenBank/DDBJ databases">
        <title>Draft genome of Streptomyces sp. ventii, isolated from the Axial Seamount in the Pacific Ocean, and resequencing of the two type strains Streptomyces lonarensis strain NCL 716 and Streptomyces bohaiensis strain 11A07.</title>
        <authorList>
            <person name="Loughran R.M."/>
            <person name="Pfannmuller K.M."/>
            <person name="Wasson B.J."/>
            <person name="Deadmond M.C."/>
            <person name="Paddock B.E."/>
            <person name="Koyack M.J."/>
            <person name="Gallegos D.A."/>
            <person name="Mitchell E.A."/>
            <person name="Ushijima B."/>
            <person name="Saw J.H."/>
            <person name="Mcphail K.L."/>
            <person name="Videau P."/>
        </authorList>
    </citation>
    <scope>NUCLEOTIDE SEQUENCE [LARGE SCALE GENOMIC DNA]</scope>
    <source>
        <strain evidence="2 3">NCL716</strain>
    </source>
</reference>
<keyword evidence="2" id="KW-0378">Hydrolase</keyword>
<name>A0A7X6HXQ9_9ACTN</name>